<evidence type="ECO:0000313" key="3">
    <source>
        <dbReference type="Proteomes" id="UP000561066"/>
    </source>
</evidence>
<name>A0A7W4J7Q8_9PROT</name>
<sequence length="359" mass="36365">MSTSIGQYGNAGAALILAAGIKEMTLSQQTLSWQQSTNTLSPTYAGLGSTRSSAISLAPKITQVETWQSNVSIAQNGLSVTASALQQLVTQAQALSASLVTIGGTTMSTTVTAATSQARNALTALATTLNTSNGVGYVFAGQASTEPPIKDPTSISSGTLATTIAGIVGSLGSSEDPASVMAKATTAAADNTDSVSVFSASLSVSGDAATALQQSVLTGDNTATGIGTVATQGTSATSNSTGSPIRDLMRDMMVVSSMNGMSSSTNGFSDLVNQLHSSLENTISQLTDMETSVGVTQNALTSRSTLLSNMETMLKTALGNSRDADIAEVATQSSNLSTSLKASYILVADMKDMTLASYI</sequence>
<accession>A0A7W4J7Q8</accession>
<keyword evidence="2" id="KW-0966">Cell projection</keyword>
<keyword evidence="3" id="KW-1185">Reference proteome</keyword>
<dbReference type="Pfam" id="PF00700">
    <property type="entry name" value="Flagellin_C"/>
    <property type="match status" value="1"/>
</dbReference>
<dbReference type="SUPFAM" id="SSF64518">
    <property type="entry name" value="Phase 1 flagellin"/>
    <property type="match status" value="1"/>
</dbReference>
<dbReference type="Gene3D" id="1.20.1330.10">
    <property type="entry name" value="f41 fragment of flagellin, N-terminal domain"/>
    <property type="match status" value="1"/>
</dbReference>
<dbReference type="RefSeq" id="WP_182943431.1">
    <property type="nucleotide sequence ID" value="NZ_JABEQH010000010.1"/>
</dbReference>
<evidence type="ECO:0000313" key="2">
    <source>
        <dbReference type="EMBL" id="MBB2176078.1"/>
    </source>
</evidence>
<dbReference type="EMBL" id="JABEQH010000010">
    <property type="protein sequence ID" value="MBB2176078.1"/>
    <property type="molecule type" value="Genomic_DNA"/>
</dbReference>
<proteinExistence type="predicted"/>
<feature type="domain" description="Flagellin C-terminal" evidence="1">
    <location>
        <begin position="279"/>
        <end position="358"/>
    </location>
</feature>
<gene>
    <name evidence="2" type="ORF">HLH21_09060</name>
</gene>
<organism evidence="2 3">
    <name type="scientific">Gluconacetobacter johannae</name>
    <dbReference type="NCBI Taxonomy" id="112140"/>
    <lineage>
        <taxon>Bacteria</taxon>
        <taxon>Pseudomonadati</taxon>
        <taxon>Pseudomonadota</taxon>
        <taxon>Alphaproteobacteria</taxon>
        <taxon>Acetobacterales</taxon>
        <taxon>Acetobacteraceae</taxon>
        <taxon>Gluconacetobacter</taxon>
    </lineage>
</organism>
<keyword evidence="2" id="KW-0969">Cilium</keyword>
<comment type="caution">
    <text evidence="2">The sequence shown here is derived from an EMBL/GenBank/DDBJ whole genome shotgun (WGS) entry which is preliminary data.</text>
</comment>
<evidence type="ECO:0000259" key="1">
    <source>
        <dbReference type="Pfam" id="PF00700"/>
    </source>
</evidence>
<keyword evidence="2" id="KW-0282">Flagellum</keyword>
<dbReference type="NCBIfam" id="NF006489">
    <property type="entry name" value="PRK08913.1"/>
    <property type="match status" value="1"/>
</dbReference>
<dbReference type="Proteomes" id="UP000561066">
    <property type="component" value="Unassembled WGS sequence"/>
</dbReference>
<protein>
    <submittedName>
        <fullName evidence="2">Flagellin</fullName>
    </submittedName>
</protein>
<dbReference type="InterPro" id="IPR046358">
    <property type="entry name" value="Flagellin_C"/>
</dbReference>
<reference evidence="2 3" key="1">
    <citation type="submission" date="2020-04" db="EMBL/GenBank/DDBJ databases">
        <title>Description of novel Gluconacetobacter.</title>
        <authorList>
            <person name="Sombolestani A."/>
        </authorList>
    </citation>
    <scope>NUCLEOTIDE SEQUENCE [LARGE SCALE GENOMIC DNA]</scope>
    <source>
        <strain evidence="2 3">LMG 21312</strain>
    </source>
</reference>
<dbReference type="AlphaFoldDB" id="A0A7W4J7Q8"/>